<gene>
    <name evidence="2" type="ORF">XF5B_70790</name>
    <name evidence="3" type="ORF">XF6B_70490</name>
</gene>
<dbReference type="AlphaFoldDB" id="A0A810A6R5"/>
<evidence type="ECO:0000313" key="2">
    <source>
        <dbReference type="EMBL" id="BCE59567.1"/>
    </source>
</evidence>
<evidence type="ECO:0000256" key="1">
    <source>
        <dbReference type="SAM" id="Coils"/>
    </source>
</evidence>
<dbReference type="EMBL" id="AP023096">
    <property type="protein sequence ID" value="BCE68250.1"/>
    <property type="molecule type" value="Genomic_DNA"/>
</dbReference>
<feature type="coiled-coil region" evidence="1">
    <location>
        <begin position="75"/>
        <end position="109"/>
    </location>
</feature>
<protein>
    <submittedName>
        <fullName evidence="2">Uncharacterized protein</fullName>
    </submittedName>
</protein>
<reference evidence="2" key="1">
    <citation type="submission" date="2020-05" db="EMBL/GenBank/DDBJ databases">
        <title>Complete genome sequence of Bradyrhizobium diazoefficiens XF5 isolated from soybean nodule.</title>
        <authorList>
            <person name="Noda R."/>
            <person name="Kakizaki K."/>
            <person name="Minamisawa K."/>
        </authorList>
    </citation>
    <scope>NUCLEOTIDE SEQUENCE</scope>
    <source>
        <strain evidence="2">XF5</strain>
    </source>
</reference>
<sequence length="318" mass="34023">MKLFTRKSMTEQFEAELSALRARAGSLSSRLAAAEAAFGDAKAKLQRHHLEADLDADDKTRAKLEATVAACAVARDGFVDALAEVQAKLAQAEQKLAAERDAVERKAASDKLARDLDAVQRALPEYLAAGRGLACALETIHHNFEAAQIATFIHNGQAQIEIAAAFVVQELRNTVGAIRDGAAPIPAANHGAALNSTPQPAPPTTTVFMLRSAKYHDHDGRKRFAGQWEDATMPVATAQHALRLGVAVAVTDPRRAQLRGARGGDFNPQASDVVDLDTEEKPTRAPQIEPDPVLHEAGFVALDRTAETRTIEIEVPGA</sequence>
<dbReference type="EMBL" id="AP023095">
    <property type="protein sequence ID" value="BCE59567.1"/>
    <property type="molecule type" value="Genomic_DNA"/>
</dbReference>
<name>A0A810A6R5_9BRAD</name>
<evidence type="ECO:0000313" key="3">
    <source>
        <dbReference type="EMBL" id="BCE68250.1"/>
    </source>
</evidence>
<keyword evidence="1" id="KW-0175">Coiled coil</keyword>
<accession>A0A810A6R5</accession>
<organism evidence="2">
    <name type="scientific">Bradyrhizobium diazoefficiens</name>
    <dbReference type="NCBI Taxonomy" id="1355477"/>
    <lineage>
        <taxon>Bacteria</taxon>
        <taxon>Pseudomonadati</taxon>
        <taxon>Pseudomonadota</taxon>
        <taxon>Alphaproteobacteria</taxon>
        <taxon>Hyphomicrobiales</taxon>
        <taxon>Nitrobacteraceae</taxon>
        <taxon>Bradyrhizobium</taxon>
    </lineage>
</organism>
<proteinExistence type="predicted"/>
<reference evidence="3" key="2">
    <citation type="submission" date="2020-05" db="EMBL/GenBank/DDBJ databases">
        <title>Complete genome sequence of Bradyrhizobium diazoefficiens XF6 isolated from soybean nodule.</title>
        <authorList>
            <person name="Noda R."/>
            <person name="Kakizaki K."/>
            <person name="Minamisawa K."/>
        </authorList>
    </citation>
    <scope>NUCLEOTIDE SEQUENCE</scope>
    <source>
        <strain evidence="3">XF6</strain>
    </source>
</reference>